<dbReference type="EMBL" id="CAJFDI010000006">
    <property type="protein sequence ID" value="CAD5233252.1"/>
    <property type="molecule type" value="Genomic_DNA"/>
</dbReference>
<dbReference type="Proteomes" id="UP000582659">
    <property type="component" value="Unassembled WGS sequence"/>
</dbReference>
<proteinExistence type="inferred from homology"/>
<evidence type="ECO:0000256" key="5">
    <source>
        <dbReference type="ARBA" id="ARBA00023136"/>
    </source>
</evidence>
<evidence type="ECO:0000313" key="11">
    <source>
        <dbReference type="EMBL" id="CAD5233252.1"/>
    </source>
</evidence>
<dbReference type="Proteomes" id="UP000095284">
    <property type="component" value="Unplaced"/>
</dbReference>
<evidence type="ECO:0000313" key="14">
    <source>
        <dbReference type="WBParaSite" id="BXY_0860800.1"/>
    </source>
</evidence>
<keyword evidence="7" id="KW-1015">Disulfide bond</keyword>
<accession>A0A1I7S6H0</accession>
<keyword evidence="3 9" id="KW-0732">Signal</keyword>
<dbReference type="PANTHER" id="PTHR11506:SF35">
    <property type="entry name" value="LYSOSOME-ASSOCIATED MEMBRANE GLYCOPROTEIN 5"/>
    <property type="match status" value="1"/>
</dbReference>
<comment type="similarity">
    <text evidence="7">Belongs to the LAMP family.</text>
</comment>
<dbReference type="AlphaFoldDB" id="A0A1I7S6H0"/>
<evidence type="ECO:0000256" key="7">
    <source>
        <dbReference type="PROSITE-ProRule" id="PRU00740"/>
    </source>
</evidence>
<evidence type="ECO:0000256" key="6">
    <source>
        <dbReference type="ARBA" id="ARBA00023180"/>
    </source>
</evidence>
<feature type="signal peptide" evidence="9">
    <location>
        <begin position="1"/>
        <end position="19"/>
    </location>
</feature>
<evidence type="ECO:0000256" key="9">
    <source>
        <dbReference type="SAM" id="SignalP"/>
    </source>
</evidence>
<organism evidence="12 14">
    <name type="scientific">Bursaphelenchus xylophilus</name>
    <name type="common">Pinewood nematode worm</name>
    <name type="synonym">Aphelenchoides xylophilus</name>
    <dbReference type="NCBI Taxonomy" id="6326"/>
    <lineage>
        <taxon>Eukaryota</taxon>
        <taxon>Metazoa</taxon>
        <taxon>Ecdysozoa</taxon>
        <taxon>Nematoda</taxon>
        <taxon>Chromadorea</taxon>
        <taxon>Rhabditida</taxon>
        <taxon>Tylenchina</taxon>
        <taxon>Tylenchomorpha</taxon>
        <taxon>Aphelenchoidea</taxon>
        <taxon>Aphelenchoididae</taxon>
        <taxon>Bursaphelenchus</taxon>
    </lineage>
</organism>
<evidence type="ECO:0000256" key="1">
    <source>
        <dbReference type="ARBA" id="ARBA00004251"/>
    </source>
</evidence>
<dbReference type="WBParaSite" id="BXY_0860800.1">
    <property type="protein sequence ID" value="BXY_0860800.1"/>
    <property type="gene ID" value="BXY_0860800"/>
</dbReference>
<keyword evidence="4 8" id="KW-1133">Transmembrane helix</keyword>
<reference evidence="14" key="1">
    <citation type="submission" date="2016-11" db="UniProtKB">
        <authorList>
            <consortium name="WormBaseParasite"/>
        </authorList>
    </citation>
    <scope>IDENTIFICATION</scope>
</reference>
<dbReference type="PANTHER" id="PTHR11506">
    <property type="entry name" value="LYSOSOME-ASSOCIATED MEMBRANE GLYCOPROTEIN"/>
    <property type="match status" value="1"/>
</dbReference>
<keyword evidence="5 7" id="KW-0472">Membrane</keyword>
<reference evidence="11" key="2">
    <citation type="submission" date="2020-09" db="EMBL/GenBank/DDBJ databases">
        <authorList>
            <person name="Kikuchi T."/>
        </authorList>
    </citation>
    <scope>NUCLEOTIDE SEQUENCE</scope>
    <source>
        <strain evidence="11">Ka4C1</strain>
    </source>
</reference>
<dbReference type="InterPro" id="IPR048524">
    <property type="entry name" value="Lamp2-like_TM"/>
</dbReference>
<dbReference type="PROSITE" id="PS51407">
    <property type="entry name" value="LAMP_3"/>
    <property type="match status" value="1"/>
</dbReference>
<dbReference type="GO" id="GO:0072594">
    <property type="term" value="P:establishment of protein localization to organelle"/>
    <property type="evidence" value="ECO:0007669"/>
    <property type="project" value="TreeGrafter"/>
</dbReference>
<dbReference type="eggNOG" id="KOG4818">
    <property type="taxonomic scope" value="Eukaryota"/>
</dbReference>
<feature type="transmembrane region" description="Helical" evidence="8">
    <location>
        <begin position="217"/>
        <end position="239"/>
    </location>
</feature>
<keyword evidence="6" id="KW-0325">Glycoprotein</keyword>
<dbReference type="OrthoDB" id="6232933at2759"/>
<comment type="subcellular location">
    <subcellularLocation>
        <location evidence="1">Cell membrane</location>
        <topology evidence="1">Single-pass type I membrane protein</topology>
    </subcellularLocation>
    <subcellularLocation>
        <location evidence="7">Membrane</location>
        <topology evidence="7">Single-pass type I membrane protein</topology>
    </subcellularLocation>
</comment>
<evidence type="ECO:0000256" key="2">
    <source>
        <dbReference type="ARBA" id="ARBA00022692"/>
    </source>
</evidence>
<evidence type="ECO:0000313" key="13">
    <source>
        <dbReference type="Proteomes" id="UP000659654"/>
    </source>
</evidence>
<name>A0A1I7S6H0_BURXY</name>
<dbReference type="Proteomes" id="UP000659654">
    <property type="component" value="Unassembled WGS sequence"/>
</dbReference>
<dbReference type="Gene3D" id="2.40.160.110">
    <property type="match status" value="1"/>
</dbReference>
<keyword evidence="13" id="KW-1185">Reference proteome</keyword>
<dbReference type="SMR" id="A0A1I7S6H0"/>
<comment type="caution">
    <text evidence="7">Lacks conserved residue(s) required for the propagation of feature annotation.</text>
</comment>
<dbReference type="InterPro" id="IPR002000">
    <property type="entry name" value="Lysosome-assoc_membr_glycop"/>
</dbReference>
<evidence type="ECO:0000256" key="8">
    <source>
        <dbReference type="SAM" id="Phobius"/>
    </source>
</evidence>
<protein>
    <submittedName>
        <fullName evidence="11">(pine wood nematode) hypothetical protein</fullName>
    </submittedName>
</protein>
<evidence type="ECO:0000259" key="10">
    <source>
        <dbReference type="Pfam" id="PF21222"/>
    </source>
</evidence>
<evidence type="ECO:0000256" key="3">
    <source>
        <dbReference type="ARBA" id="ARBA00022729"/>
    </source>
</evidence>
<sequence>MKSLFASTLFLSLFVGLNAFDVAIPYDDAQQNPQYCIIFQGNATGTIEYETSDNKTANFDFEVDETSVNVSGTCIDVKKNVSSEAFSVDFLIKGSSPTVRQWKLTAEFAHDEKQQKNFVLSNLGLFVYIPDHLNSTDQTVKYVLDKSDEAWDASDENGFTCSESPFYLVQKSNGPALKATVKFEKVRVLAFARVPQPSFPKDQIFEQCNLDTKTSDLVPIIVGACLAGLVIVVLVAYLIGRARARRQGYASV</sequence>
<feature type="chain" id="PRO_5036308731" evidence="9">
    <location>
        <begin position="20"/>
        <end position="252"/>
    </location>
</feature>
<dbReference type="GO" id="GO:0005886">
    <property type="term" value="C:plasma membrane"/>
    <property type="evidence" value="ECO:0007669"/>
    <property type="project" value="TreeGrafter"/>
</dbReference>
<dbReference type="EMBL" id="CAJFCV020000006">
    <property type="protein sequence ID" value="CAG9128005.1"/>
    <property type="molecule type" value="Genomic_DNA"/>
</dbReference>
<feature type="domain" description="Lysosome-associated membrane glycoprotein 2-like transmembrane" evidence="10">
    <location>
        <begin position="218"/>
        <end position="249"/>
    </location>
</feature>
<dbReference type="Pfam" id="PF21222">
    <property type="entry name" value="Lamp2_2nd"/>
    <property type="match status" value="1"/>
</dbReference>
<keyword evidence="2 7" id="KW-0812">Transmembrane</keyword>
<evidence type="ECO:0000256" key="4">
    <source>
        <dbReference type="ARBA" id="ARBA00022989"/>
    </source>
</evidence>
<dbReference type="GO" id="GO:0031902">
    <property type="term" value="C:late endosome membrane"/>
    <property type="evidence" value="ECO:0007669"/>
    <property type="project" value="TreeGrafter"/>
</dbReference>
<evidence type="ECO:0000313" key="12">
    <source>
        <dbReference type="Proteomes" id="UP000095284"/>
    </source>
</evidence>
<dbReference type="GO" id="GO:0005765">
    <property type="term" value="C:lysosomal membrane"/>
    <property type="evidence" value="ECO:0007669"/>
    <property type="project" value="TreeGrafter"/>
</dbReference>
<feature type="disulfide bond" evidence="7">
    <location>
        <begin position="36"/>
        <end position="74"/>
    </location>
</feature>
<gene>
    <name evidence="11" type="ORF">BXYJ_LOCUS13343</name>
</gene>